<dbReference type="GO" id="GO:0005506">
    <property type="term" value="F:iron ion binding"/>
    <property type="evidence" value="ECO:0007669"/>
    <property type="project" value="InterPro"/>
</dbReference>
<evidence type="ECO:0000313" key="12">
    <source>
        <dbReference type="Proteomes" id="UP000027222"/>
    </source>
</evidence>
<keyword evidence="8 10" id="KW-0503">Monooxygenase</keyword>
<dbReference type="CDD" id="cd11065">
    <property type="entry name" value="CYP64-like"/>
    <property type="match status" value="1"/>
</dbReference>
<dbReference type="EMBL" id="KL142403">
    <property type="protein sequence ID" value="KDR69262.1"/>
    <property type="molecule type" value="Genomic_DNA"/>
</dbReference>
<evidence type="ECO:0000256" key="9">
    <source>
        <dbReference type="PIRSR" id="PIRSR602401-1"/>
    </source>
</evidence>
<comment type="similarity">
    <text evidence="3 10">Belongs to the cytochrome P450 family.</text>
</comment>
<evidence type="ECO:0000256" key="8">
    <source>
        <dbReference type="ARBA" id="ARBA00023033"/>
    </source>
</evidence>
<evidence type="ECO:0000256" key="4">
    <source>
        <dbReference type="ARBA" id="ARBA00022617"/>
    </source>
</evidence>
<keyword evidence="12" id="KW-1185">Reference proteome</keyword>
<dbReference type="PRINTS" id="PR00385">
    <property type="entry name" value="P450"/>
</dbReference>
<protein>
    <recommendedName>
        <fullName evidence="13">Cytochrome P450</fullName>
    </recommendedName>
</protein>
<evidence type="ECO:0000256" key="10">
    <source>
        <dbReference type="RuleBase" id="RU000461"/>
    </source>
</evidence>
<gene>
    <name evidence="11" type="ORF">GALMADRAFT_256096</name>
</gene>
<feature type="binding site" description="axial binding residue" evidence="9">
    <location>
        <position position="480"/>
    </location>
    <ligand>
        <name>heme</name>
        <dbReference type="ChEBI" id="CHEBI:30413"/>
    </ligand>
    <ligandPart>
        <name>Fe</name>
        <dbReference type="ChEBI" id="CHEBI:18248"/>
    </ligandPart>
</feature>
<evidence type="ECO:0000256" key="3">
    <source>
        <dbReference type="ARBA" id="ARBA00010617"/>
    </source>
</evidence>
<keyword evidence="6 10" id="KW-0560">Oxidoreductase</keyword>
<organism evidence="11 12">
    <name type="scientific">Galerina marginata (strain CBS 339.88)</name>
    <dbReference type="NCBI Taxonomy" id="685588"/>
    <lineage>
        <taxon>Eukaryota</taxon>
        <taxon>Fungi</taxon>
        <taxon>Dikarya</taxon>
        <taxon>Basidiomycota</taxon>
        <taxon>Agaricomycotina</taxon>
        <taxon>Agaricomycetes</taxon>
        <taxon>Agaricomycetidae</taxon>
        <taxon>Agaricales</taxon>
        <taxon>Agaricineae</taxon>
        <taxon>Strophariaceae</taxon>
        <taxon>Galerina</taxon>
    </lineage>
</organism>
<evidence type="ECO:0000256" key="7">
    <source>
        <dbReference type="ARBA" id="ARBA00023004"/>
    </source>
</evidence>
<dbReference type="SUPFAM" id="SSF48264">
    <property type="entry name" value="Cytochrome P450"/>
    <property type="match status" value="1"/>
</dbReference>
<evidence type="ECO:0000313" key="11">
    <source>
        <dbReference type="EMBL" id="KDR69262.1"/>
    </source>
</evidence>
<evidence type="ECO:0000256" key="5">
    <source>
        <dbReference type="ARBA" id="ARBA00022723"/>
    </source>
</evidence>
<dbReference type="Pfam" id="PF00067">
    <property type="entry name" value="p450"/>
    <property type="match status" value="1"/>
</dbReference>
<evidence type="ECO:0000256" key="6">
    <source>
        <dbReference type="ARBA" id="ARBA00023002"/>
    </source>
</evidence>
<dbReference type="GO" id="GO:0016705">
    <property type="term" value="F:oxidoreductase activity, acting on paired donors, with incorporation or reduction of molecular oxygen"/>
    <property type="evidence" value="ECO:0007669"/>
    <property type="project" value="InterPro"/>
</dbReference>
<dbReference type="InterPro" id="IPR001128">
    <property type="entry name" value="Cyt_P450"/>
</dbReference>
<evidence type="ECO:0000256" key="2">
    <source>
        <dbReference type="ARBA" id="ARBA00005179"/>
    </source>
</evidence>
<name>A0A067SGW1_GALM3</name>
<reference evidence="12" key="1">
    <citation type="journal article" date="2014" name="Proc. Natl. Acad. Sci. U.S.A.">
        <title>Extensive sampling of basidiomycete genomes demonstrates inadequacy of the white-rot/brown-rot paradigm for wood decay fungi.</title>
        <authorList>
            <person name="Riley R."/>
            <person name="Salamov A.A."/>
            <person name="Brown D.W."/>
            <person name="Nagy L.G."/>
            <person name="Floudas D."/>
            <person name="Held B.W."/>
            <person name="Levasseur A."/>
            <person name="Lombard V."/>
            <person name="Morin E."/>
            <person name="Otillar R."/>
            <person name="Lindquist E.A."/>
            <person name="Sun H."/>
            <person name="LaButti K.M."/>
            <person name="Schmutz J."/>
            <person name="Jabbour D."/>
            <person name="Luo H."/>
            <person name="Baker S.E."/>
            <person name="Pisabarro A.G."/>
            <person name="Walton J.D."/>
            <person name="Blanchette R.A."/>
            <person name="Henrissat B."/>
            <person name="Martin F."/>
            <person name="Cullen D."/>
            <person name="Hibbett D.S."/>
            <person name="Grigoriev I.V."/>
        </authorList>
    </citation>
    <scope>NUCLEOTIDE SEQUENCE [LARGE SCALE GENOMIC DNA]</scope>
    <source>
        <strain evidence="12">CBS 339.88</strain>
    </source>
</reference>
<dbReference type="OrthoDB" id="1055148at2759"/>
<keyword evidence="7 9" id="KW-0408">Iron</keyword>
<dbReference type="InterPro" id="IPR050364">
    <property type="entry name" value="Cytochrome_P450_fung"/>
</dbReference>
<dbReference type="GO" id="GO:0020037">
    <property type="term" value="F:heme binding"/>
    <property type="evidence" value="ECO:0007669"/>
    <property type="project" value="InterPro"/>
</dbReference>
<dbReference type="InterPro" id="IPR036396">
    <property type="entry name" value="Cyt_P450_sf"/>
</dbReference>
<dbReference type="InterPro" id="IPR017972">
    <property type="entry name" value="Cyt_P450_CS"/>
</dbReference>
<proteinExistence type="inferred from homology"/>
<keyword evidence="5 9" id="KW-0479">Metal-binding</keyword>
<evidence type="ECO:0008006" key="13">
    <source>
        <dbReference type="Google" id="ProtNLM"/>
    </source>
</evidence>
<dbReference type="PRINTS" id="PR00463">
    <property type="entry name" value="EP450I"/>
</dbReference>
<dbReference type="InterPro" id="IPR002401">
    <property type="entry name" value="Cyt_P450_E_grp-I"/>
</dbReference>
<accession>A0A067SGW1</accession>
<sequence length="565" mass="62512">MGLTIPKPILHISNLRNKASDTFSNTSSISPTTSTTAICIFVISMFILYTTGTLSAGSSNRPPGPPRRYFGLNKSSAGMPPWKAFTFLQKKYGPVSSLYQGQTLLVVLGTIKAATDLLDKRGSIYSSRPRNIMASELMSGGMRGLSMPYGQRWRNWRSLMHAGMGIEASQGYKSLQSLESTILMHDLLHEMDVKKYAGHLRRFAISVVYSVAYGRRVHTLDDPVVVANFQTDERFITYSTPGKYIVESWPVLLKLPGFLQWFAYEPRRQRAADTQLYLSLLRSVQAQMAVGPDAAPPSTARRALEKHGGAEGTLNDFGLDELETAYALSAPFSAGVGTTLATLDVFFLAMLHNPHAMRRAQAEIDALLGVGAGSQHRLPDFEDAEGLPYVRALIKETMRWRPIAPLGVPHSIIADDTYEGMLIPKGSTVFANIYAMSKDEGMFPSPDEFKPERYLNLDDSSSTDSSPHPSFFFGFGRRICPGMHVAQNSLFIVITRILWAFNVAPIKDASGNPILPSPDDFIGGLVVRPSPFNFVLEPRTDRRDDVRALVDEEWMRAMEQAPMLG</sequence>
<evidence type="ECO:0000256" key="1">
    <source>
        <dbReference type="ARBA" id="ARBA00001971"/>
    </source>
</evidence>
<dbReference type="PROSITE" id="PS00086">
    <property type="entry name" value="CYTOCHROME_P450"/>
    <property type="match status" value="1"/>
</dbReference>
<dbReference type="Proteomes" id="UP000027222">
    <property type="component" value="Unassembled WGS sequence"/>
</dbReference>
<comment type="cofactor">
    <cofactor evidence="1 9">
        <name>heme</name>
        <dbReference type="ChEBI" id="CHEBI:30413"/>
    </cofactor>
</comment>
<dbReference type="HOGENOM" id="CLU_001570_2_3_1"/>
<comment type="pathway">
    <text evidence="2">Secondary metabolite biosynthesis.</text>
</comment>
<dbReference type="PANTHER" id="PTHR46300">
    <property type="entry name" value="P450, PUTATIVE (EUROFUNG)-RELATED-RELATED"/>
    <property type="match status" value="1"/>
</dbReference>
<dbReference type="GO" id="GO:0004497">
    <property type="term" value="F:monooxygenase activity"/>
    <property type="evidence" value="ECO:0007669"/>
    <property type="project" value="UniProtKB-KW"/>
</dbReference>
<dbReference type="AlphaFoldDB" id="A0A067SGW1"/>
<dbReference type="STRING" id="685588.A0A067SGW1"/>
<dbReference type="Gene3D" id="1.10.630.10">
    <property type="entry name" value="Cytochrome P450"/>
    <property type="match status" value="1"/>
</dbReference>
<keyword evidence="4 9" id="KW-0349">Heme</keyword>